<gene>
    <name evidence="1" type="ORF">SAMN05216199_1804</name>
</gene>
<dbReference type="PANTHER" id="PTHR36439">
    <property type="entry name" value="BLL4334 PROTEIN"/>
    <property type="match status" value="1"/>
</dbReference>
<dbReference type="AlphaFoldDB" id="A0A1H9TXK1"/>
<dbReference type="STRING" id="587636.SAMN05216199_1804"/>
<reference evidence="2" key="1">
    <citation type="submission" date="2016-10" db="EMBL/GenBank/DDBJ databases">
        <authorList>
            <person name="Varghese N."/>
            <person name="Submissions S."/>
        </authorList>
    </citation>
    <scope>NUCLEOTIDE SEQUENCE [LARGE SCALE GENOMIC DNA]</scope>
    <source>
        <strain evidence="2">CGMCC 1.6963</strain>
    </source>
</reference>
<sequence>MPTYVVLLRAVNVGKRVLRMEHARQVLADNAFADVASHIQTGNLLVTTPLRSPEKVERAVGECLSTAAGFDIVALARRPAELTGLVEAVDGIPTSFEAPMGRYVAFCAGEVGDDAAARIAAWDVDGERAHVVGRDILVELGKPFNEAKLGNAQVERLTGRPATSRNLTVVRTLAQKWGTPR</sequence>
<name>A0A1H9TXK1_9MICO</name>
<dbReference type="Proteomes" id="UP000199019">
    <property type="component" value="Unassembled WGS sequence"/>
</dbReference>
<dbReference type="PANTHER" id="PTHR36439:SF1">
    <property type="entry name" value="DUF1697 DOMAIN-CONTAINING PROTEIN"/>
    <property type="match status" value="1"/>
</dbReference>
<dbReference type="SUPFAM" id="SSF160379">
    <property type="entry name" value="SP0830-like"/>
    <property type="match status" value="1"/>
</dbReference>
<accession>A0A1H9TXK1</accession>
<dbReference type="EMBL" id="FOHB01000002">
    <property type="protein sequence ID" value="SES01762.1"/>
    <property type="molecule type" value="Genomic_DNA"/>
</dbReference>
<dbReference type="Gene3D" id="3.30.70.1280">
    <property type="entry name" value="SP0830-like domains"/>
    <property type="match status" value="1"/>
</dbReference>
<protein>
    <submittedName>
        <fullName evidence="1">Uncharacterized conserved protein, DUF1697 family</fullName>
    </submittedName>
</protein>
<dbReference type="Pfam" id="PF08002">
    <property type="entry name" value="DUF1697"/>
    <property type="match status" value="1"/>
</dbReference>
<evidence type="ECO:0000313" key="1">
    <source>
        <dbReference type="EMBL" id="SES01762.1"/>
    </source>
</evidence>
<dbReference type="RefSeq" id="WP_091757290.1">
    <property type="nucleotide sequence ID" value="NZ_FOHB01000002.1"/>
</dbReference>
<keyword evidence="2" id="KW-1185">Reference proteome</keyword>
<dbReference type="InterPro" id="IPR012545">
    <property type="entry name" value="DUF1697"/>
</dbReference>
<proteinExistence type="predicted"/>
<evidence type="ECO:0000313" key="2">
    <source>
        <dbReference type="Proteomes" id="UP000199019"/>
    </source>
</evidence>
<dbReference type="OrthoDB" id="9806494at2"/>
<organism evidence="1 2">
    <name type="scientific">Pedococcus cremeus</name>
    <dbReference type="NCBI Taxonomy" id="587636"/>
    <lineage>
        <taxon>Bacteria</taxon>
        <taxon>Bacillati</taxon>
        <taxon>Actinomycetota</taxon>
        <taxon>Actinomycetes</taxon>
        <taxon>Micrococcales</taxon>
        <taxon>Intrasporangiaceae</taxon>
        <taxon>Pedococcus</taxon>
    </lineage>
</organism>